<dbReference type="Pfam" id="PF01476">
    <property type="entry name" value="LysM"/>
    <property type="match status" value="1"/>
</dbReference>
<dbReference type="PROSITE" id="PS51782">
    <property type="entry name" value="LYSM"/>
    <property type="match status" value="1"/>
</dbReference>
<evidence type="ECO:0000259" key="2">
    <source>
        <dbReference type="PROSITE" id="PS51782"/>
    </source>
</evidence>
<dbReference type="InterPro" id="IPR056683">
    <property type="entry name" value="DUF7781"/>
</dbReference>
<organism evidence="3">
    <name type="scientific">Chloropicon primus</name>
    <dbReference type="NCBI Taxonomy" id="1764295"/>
    <lineage>
        <taxon>Eukaryota</taxon>
        <taxon>Viridiplantae</taxon>
        <taxon>Chlorophyta</taxon>
        <taxon>Chloropicophyceae</taxon>
        <taxon>Chloropicales</taxon>
        <taxon>Chloropicaceae</taxon>
        <taxon>Chloropicon</taxon>
    </lineage>
</organism>
<dbReference type="Gene3D" id="3.10.350.10">
    <property type="entry name" value="LysM domain"/>
    <property type="match status" value="1"/>
</dbReference>
<dbReference type="CDD" id="cd00118">
    <property type="entry name" value="LysM"/>
    <property type="match status" value="1"/>
</dbReference>
<feature type="region of interest" description="Disordered" evidence="1">
    <location>
        <begin position="82"/>
        <end position="102"/>
    </location>
</feature>
<reference evidence="3" key="1">
    <citation type="submission" date="2021-01" db="EMBL/GenBank/DDBJ databases">
        <authorList>
            <person name="Corre E."/>
            <person name="Pelletier E."/>
            <person name="Niang G."/>
            <person name="Scheremetjew M."/>
            <person name="Finn R."/>
            <person name="Kale V."/>
            <person name="Holt S."/>
            <person name="Cochrane G."/>
            <person name="Meng A."/>
            <person name="Brown T."/>
            <person name="Cohen L."/>
        </authorList>
    </citation>
    <scope>NUCLEOTIDE SEQUENCE</scope>
    <source>
        <strain evidence="3">CCMP1205</strain>
    </source>
</reference>
<evidence type="ECO:0000256" key="1">
    <source>
        <dbReference type="SAM" id="MobiDB-lite"/>
    </source>
</evidence>
<feature type="domain" description="LysM" evidence="2">
    <location>
        <begin position="104"/>
        <end position="150"/>
    </location>
</feature>
<dbReference type="InterPro" id="IPR036779">
    <property type="entry name" value="LysM_dom_sf"/>
</dbReference>
<proteinExistence type="predicted"/>
<evidence type="ECO:0000313" key="3">
    <source>
        <dbReference type="EMBL" id="CAD9712239.1"/>
    </source>
</evidence>
<protein>
    <recommendedName>
        <fullName evidence="2">LysM domain-containing protein</fullName>
    </recommendedName>
</protein>
<dbReference type="SMART" id="SM00257">
    <property type="entry name" value="LysM"/>
    <property type="match status" value="1"/>
</dbReference>
<dbReference type="SUPFAM" id="SSF54106">
    <property type="entry name" value="LysM domain"/>
    <property type="match status" value="1"/>
</dbReference>
<dbReference type="Pfam" id="PF25003">
    <property type="entry name" value="DUF7781"/>
    <property type="match status" value="1"/>
</dbReference>
<name>A0A7S2SXB9_9CHLO</name>
<dbReference type="EMBL" id="HBHL01001886">
    <property type="protein sequence ID" value="CAD9712239.1"/>
    <property type="molecule type" value="Transcribed_RNA"/>
</dbReference>
<gene>
    <name evidence="3" type="ORF">CPRI1469_LOCUS1080</name>
</gene>
<accession>A0A7S2SXB9</accession>
<dbReference type="InterPro" id="IPR018392">
    <property type="entry name" value="LysM"/>
</dbReference>
<dbReference type="AlphaFoldDB" id="A0A7S2SXB9"/>
<sequence length="151" mass="16722">MRSGIHWRVGTNFLQGGSRQKLKYNLYSDDDLQADLNMHWNAEISMPNMEGGVTGSGGQIDIVTGHCHLDVPQIDAKFRFHGRRKKGKGQGKTETEAKAPAGRGTHIVEDGEWLSKIASQYDTTTDKLRQLNSKSIGEGDLIFPGQKLVIE</sequence>